<keyword evidence="3" id="KW-1185">Reference proteome</keyword>
<dbReference type="InterPro" id="IPR002818">
    <property type="entry name" value="DJ-1/PfpI"/>
</dbReference>
<gene>
    <name evidence="2" type="ORF">Daus18300_007267</name>
</gene>
<dbReference type="Pfam" id="PF01965">
    <property type="entry name" value="DJ-1_PfpI"/>
    <property type="match status" value="1"/>
</dbReference>
<dbReference type="InterPro" id="IPR052158">
    <property type="entry name" value="INH-QAR"/>
</dbReference>
<evidence type="ECO:0000259" key="1">
    <source>
        <dbReference type="Pfam" id="PF01965"/>
    </source>
</evidence>
<dbReference type="CDD" id="cd03139">
    <property type="entry name" value="GATase1_PfpI_2"/>
    <property type="match status" value="1"/>
</dbReference>
<sequence length="249" mass="26676">MAGFTGLVALADMATPGSALEHTEKRNETTPQLKNWGVVLFRAFDGQDIFGPLDALQLLAFQRQMNLYLIAETSDPVTSQPASAAMNTHNSSFWPIILPTHTFATAPELDVLLVPGGAGVRAPDVKNITDFIAGRYESLEYLITVCTGAGLAAKSGVLDGKRATTNKSAWATVTSYGPDVNWVRQARWVVDGNIWTAAGVTAGLDLTFAFITEMFGSAQSNRIATLMEYVPNTNSSNDPFGAVLNLEST</sequence>
<evidence type="ECO:0000313" key="3">
    <source>
        <dbReference type="Proteomes" id="UP001583177"/>
    </source>
</evidence>
<dbReference type="EMBL" id="JAWRVE010000062">
    <property type="protein sequence ID" value="KAL1865377.1"/>
    <property type="molecule type" value="Genomic_DNA"/>
</dbReference>
<dbReference type="Proteomes" id="UP001583177">
    <property type="component" value="Unassembled WGS sequence"/>
</dbReference>
<organism evidence="2 3">
    <name type="scientific">Diaporthe australafricana</name>
    <dbReference type="NCBI Taxonomy" id="127596"/>
    <lineage>
        <taxon>Eukaryota</taxon>
        <taxon>Fungi</taxon>
        <taxon>Dikarya</taxon>
        <taxon>Ascomycota</taxon>
        <taxon>Pezizomycotina</taxon>
        <taxon>Sordariomycetes</taxon>
        <taxon>Sordariomycetidae</taxon>
        <taxon>Diaporthales</taxon>
        <taxon>Diaporthaceae</taxon>
        <taxon>Diaporthe</taxon>
    </lineage>
</organism>
<name>A0ABR3WPL1_9PEZI</name>
<evidence type="ECO:0000313" key="2">
    <source>
        <dbReference type="EMBL" id="KAL1865377.1"/>
    </source>
</evidence>
<dbReference type="PANTHER" id="PTHR43130">
    <property type="entry name" value="ARAC-FAMILY TRANSCRIPTIONAL REGULATOR"/>
    <property type="match status" value="1"/>
</dbReference>
<protein>
    <recommendedName>
        <fullName evidence="1">DJ-1/PfpI domain-containing protein</fullName>
    </recommendedName>
</protein>
<dbReference type="SUPFAM" id="SSF52317">
    <property type="entry name" value="Class I glutamine amidotransferase-like"/>
    <property type="match status" value="1"/>
</dbReference>
<dbReference type="InterPro" id="IPR029062">
    <property type="entry name" value="Class_I_gatase-like"/>
</dbReference>
<reference evidence="2 3" key="1">
    <citation type="journal article" date="2024" name="IMA Fungus">
        <title>IMA Genome - F19 : A genome assembly and annotation guide to empower mycologists, including annotated draft genome sequences of Ceratocystis pirilliformis, Diaporthe australafricana, Fusarium ophioides, Paecilomyces lecythidis, and Sporothrix stenoceras.</title>
        <authorList>
            <person name="Aylward J."/>
            <person name="Wilson A.M."/>
            <person name="Visagie C.M."/>
            <person name="Spraker J."/>
            <person name="Barnes I."/>
            <person name="Buitendag C."/>
            <person name="Ceriani C."/>
            <person name="Del Mar Angel L."/>
            <person name="du Plessis D."/>
            <person name="Fuchs T."/>
            <person name="Gasser K."/>
            <person name="Kramer D."/>
            <person name="Li W."/>
            <person name="Munsamy K."/>
            <person name="Piso A."/>
            <person name="Price J.L."/>
            <person name="Sonnekus B."/>
            <person name="Thomas C."/>
            <person name="van der Nest A."/>
            <person name="van Dijk A."/>
            <person name="van Heerden A."/>
            <person name="van Vuuren N."/>
            <person name="Yilmaz N."/>
            <person name="Duong T.A."/>
            <person name="van der Merwe N.A."/>
            <person name="Wingfield M.J."/>
            <person name="Wingfield B.D."/>
        </authorList>
    </citation>
    <scope>NUCLEOTIDE SEQUENCE [LARGE SCALE GENOMIC DNA]</scope>
    <source>
        <strain evidence="2 3">CMW 18300</strain>
    </source>
</reference>
<proteinExistence type="predicted"/>
<accession>A0ABR3WPL1</accession>
<dbReference type="Gene3D" id="3.40.50.880">
    <property type="match status" value="1"/>
</dbReference>
<dbReference type="PANTHER" id="PTHR43130:SF15">
    <property type="entry name" value="THIJ_PFPI FAMILY PROTEIN (AFU_ORTHOLOGUE AFUA_5G14240)"/>
    <property type="match status" value="1"/>
</dbReference>
<feature type="domain" description="DJ-1/PfpI" evidence="1">
    <location>
        <begin position="104"/>
        <end position="212"/>
    </location>
</feature>
<comment type="caution">
    <text evidence="2">The sequence shown here is derived from an EMBL/GenBank/DDBJ whole genome shotgun (WGS) entry which is preliminary data.</text>
</comment>